<feature type="region of interest" description="Disordered" evidence="1">
    <location>
        <begin position="1"/>
        <end position="86"/>
    </location>
</feature>
<accession>A0AAD6HLB9</accession>
<protein>
    <submittedName>
        <fullName evidence="2">Uncharacterized protein</fullName>
    </submittedName>
</protein>
<dbReference type="AlphaFoldDB" id="A0AAD6HLB9"/>
<reference evidence="2" key="2">
    <citation type="submission" date="2023-01" db="EMBL/GenBank/DDBJ databases">
        <authorList>
            <person name="Petersen C."/>
        </authorList>
    </citation>
    <scope>NUCLEOTIDE SEQUENCE</scope>
    <source>
        <strain evidence="2">IBT 17514</strain>
    </source>
</reference>
<proteinExistence type="predicted"/>
<feature type="compositionally biased region" description="Basic and acidic residues" evidence="1">
    <location>
        <begin position="8"/>
        <end position="37"/>
    </location>
</feature>
<feature type="compositionally biased region" description="Basic and acidic residues" evidence="1">
    <location>
        <begin position="44"/>
        <end position="66"/>
    </location>
</feature>
<gene>
    <name evidence="2" type="ORF">N7493_005967</name>
</gene>
<keyword evidence="3" id="KW-1185">Reference proteome</keyword>
<organism evidence="2 3">
    <name type="scientific">Penicillium malachiteum</name>
    <dbReference type="NCBI Taxonomy" id="1324776"/>
    <lineage>
        <taxon>Eukaryota</taxon>
        <taxon>Fungi</taxon>
        <taxon>Dikarya</taxon>
        <taxon>Ascomycota</taxon>
        <taxon>Pezizomycotina</taxon>
        <taxon>Eurotiomycetes</taxon>
        <taxon>Eurotiomycetidae</taxon>
        <taxon>Eurotiales</taxon>
        <taxon>Aspergillaceae</taxon>
        <taxon>Penicillium</taxon>
    </lineage>
</organism>
<dbReference type="Proteomes" id="UP001215712">
    <property type="component" value="Unassembled WGS sequence"/>
</dbReference>
<feature type="region of interest" description="Disordered" evidence="1">
    <location>
        <begin position="103"/>
        <end position="131"/>
    </location>
</feature>
<evidence type="ECO:0000313" key="2">
    <source>
        <dbReference type="EMBL" id="KAJ5726940.1"/>
    </source>
</evidence>
<evidence type="ECO:0000256" key="1">
    <source>
        <dbReference type="SAM" id="MobiDB-lite"/>
    </source>
</evidence>
<reference evidence="2" key="1">
    <citation type="journal article" date="2023" name="IMA Fungus">
        <title>Comparative genomic study of the Penicillium genus elucidates a diverse pangenome and 15 lateral gene transfer events.</title>
        <authorList>
            <person name="Petersen C."/>
            <person name="Sorensen T."/>
            <person name="Nielsen M.R."/>
            <person name="Sondergaard T.E."/>
            <person name="Sorensen J.L."/>
            <person name="Fitzpatrick D.A."/>
            <person name="Frisvad J.C."/>
            <person name="Nielsen K.L."/>
        </authorList>
    </citation>
    <scope>NUCLEOTIDE SEQUENCE</scope>
    <source>
        <strain evidence="2">IBT 17514</strain>
    </source>
</reference>
<dbReference type="EMBL" id="JAQJAN010000007">
    <property type="protein sequence ID" value="KAJ5726940.1"/>
    <property type="molecule type" value="Genomic_DNA"/>
</dbReference>
<comment type="caution">
    <text evidence="2">The sequence shown here is derived from an EMBL/GenBank/DDBJ whole genome shotgun (WGS) entry which is preliminary data.</text>
</comment>
<sequence>MPPKQRVPKKEGKTKASGPKVDDSIDKTEAKTEEKPNAKKRSKKEKDSLTKRRKTDAKVKREKETATTKSKPPKCAADAKVTTEKTQDSSLSGLTVEEITRNALKRKSPEPRKKWKIEGPPITDSDKVPEGWTVNEDDIDEFDIEANIERNIERIKEGILPQFFKVRLMRYEQMKRDRDTFRASEPGVGGGVRVRIDTLKRIQSSLVQDGDPDDQLLNVKAVIEAYRTKKLKWNPPQNLATYLEELGHPKSWWVEGWDGPGPNSVNFIDAINPMSPEVFTHEIRLAIRPAEMPEHLKRKNKYVEYDFLDDTGSQNMLIYESDRYEMENVCNDICQEMGQTFVNTAAGSSAMRVVHLEVTILSSGTKRPLVPWTKVACYIMPGARQPGEPRLSGIWLRHMLYTLTRPDNHGMLYISDEGFHESVNIELPVQPRPPPALSYFPRRGAGNGVGSATESVAGTEEEQEGVLGYLPWFGPIRQYNLPAGHWYGYSDNGYPGYNPPRNINPLLDDIGAAAERGGFLRRMWRYFTPDR</sequence>
<evidence type="ECO:0000313" key="3">
    <source>
        <dbReference type="Proteomes" id="UP001215712"/>
    </source>
</evidence>
<name>A0AAD6HLB9_9EURO</name>